<gene>
    <name evidence="1" type="ORF">GX533_01350</name>
</gene>
<dbReference type="EMBL" id="DUTP01000003">
    <property type="protein sequence ID" value="HHX99317.1"/>
    <property type="molecule type" value="Genomic_DNA"/>
</dbReference>
<protein>
    <submittedName>
        <fullName evidence="1">Uncharacterized protein</fullName>
    </submittedName>
</protein>
<sequence>MKGEFLDSENNEVEKNGEGSRLSVSQFESLIPVFDECKKFDSELEVLQHLKKKEVEELDIEEVRDNARASIRGTQIHQLQYFYQLFSRVEKLGRKITLEDFSRTFPNKDNLFKDNLYYNALYTIYNLVDNTEDPLEFWEAWRLNGHDFTLPEGITALIPPEEIKEMWERSAVTKDDIDKFSQNVWKIDREKLDPDKALLVNEAMFVTNTYLKNGNLQVPTMVDELVVPKEFPNKPIQLIDYKTGKQFKEPSDIDKLQIFLMMTSVLTNIYFKVEDIQWNQSMWEIAHDSLRLPFIPPRKYFNAIAIGKITEEDIFMESDFFRKLIFFKYVNPLTQESIEVNAKDLGIHRDEGIGDFLASLDDLNKFYTKYKKILKHKVGRSTLVQYWIPELGYDGFKKGNILKEQMQAGLGF</sequence>
<comment type="caution">
    <text evidence="1">The sequence shown here is derived from an EMBL/GenBank/DDBJ whole genome shotgun (WGS) entry which is preliminary data.</text>
</comment>
<name>A0A832R9T9_9BACT</name>
<evidence type="ECO:0000313" key="1">
    <source>
        <dbReference type="EMBL" id="HHX99317.1"/>
    </source>
</evidence>
<organism evidence="1 2">
    <name type="scientific">Candidatus Dojkabacteria bacterium</name>
    <dbReference type="NCBI Taxonomy" id="2099670"/>
    <lineage>
        <taxon>Bacteria</taxon>
        <taxon>Candidatus Dojkabacteria</taxon>
    </lineage>
</organism>
<proteinExistence type="predicted"/>
<evidence type="ECO:0000313" key="2">
    <source>
        <dbReference type="Proteomes" id="UP000576550"/>
    </source>
</evidence>
<reference evidence="1 2" key="1">
    <citation type="journal article" date="2020" name="Biotechnol. Biofuels">
        <title>New insights from the biogas microbiome by comprehensive genome-resolved metagenomics of nearly 1600 species originating from multiple anaerobic digesters.</title>
        <authorList>
            <person name="Campanaro S."/>
            <person name="Treu L."/>
            <person name="Rodriguez-R L.M."/>
            <person name="Kovalovszki A."/>
            <person name="Ziels R.M."/>
            <person name="Maus I."/>
            <person name="Zhu X."/>
            <person name="Kougias P.G."/>
            <person name="Basile A."/>
            <person name="Luo G."/>
            <person name="Schluter A."/>
            <person name="Konstantinidis K.T."/>
            <person name="Angelidaki I."/>
        </authorList>
    </citation>
    <scope>NUCLEOTIDE SEQUENCE [LARGE SCALE GENOMIC DNA]</scope>
    <source>
        <strain evidence="1">AS05jafATM_89</strain>
    </source>
</reference>
<dbReference type="Proteomes" id="UP000576550">
    <property type="component" value="Unassembled WGS sequence"/>
</dbReference>
<accession>A0A832R9T9</accession>
<dbReference type="AlphaFoldDB" id="A0A832R9T9"/>